<comment type="caution">
    <text evidence="1">The sequence shown here is derived from an EMBL/GenBank/DDBJ whole genome shotgun (WGS) entry which is preliminary data.</text>
</comment>
<dbReference type="EMBL" id="REGN01007492">
    <property type="protein sequence ID" value="RNA06095.1"/>
    <property type="molecule type" value="Genomic_DNA"/>
</dbReference>
<protein>
    <submittedName>
        <fullName evidence="1">Uncharacterized protein</fullName>
    </submittedName>
</protein>
<dbReference type="Proteomes" id="UP000276133">
    <property type="component" value="Unassembled WGS sequence"/>
</dbReference>
<accession>A0A3M7Q564</accession>
<gene>
    <name evidence="1" type="ORF">BpHYR1_033638</name>
</gene>
<proteinExistence type="predicted"/>
<dbReference type="AlphaFoldDB" id="A0A3M7Q564"/>
<evidence type="ECO:0000313" key="2">
    <source>
        <dbReference type="Proteomes" id="UP000276133"/>
    </source>
</evidence>
<reference evidence="1 2" key="1">
    <citation type="journal article" date="2018" name="Sci. Rep.">
        <title>Genomic signatures of local adaptation to the degree of environmental predictability in rotifers.</title>
        <authorList>
            <person name="Franch-Gras L."/>
            <person name="Hahn C."/>
            <person name="Garcia-Roger E.M."/>
            <person name="Carmona M.J."/>
            <person name="Serra M."/>
            <person name="Gomez A."/>
        </authorList>
    </citation>
    <scope>NUCLEOTIDE SEQUENCE [LARGE SCALE GENOMIC DNA]</scope>
    <source>
        <strain evidence="1">HYR1</strain>
    </source>
</reference>
<evidence type="ECO:0000313" key="1">
    <source>
        <dbReference type="EMBL" id="RNA06095.1"/>
    </source>
</evidence>
<sequence>MILIINFNMPINEYNSVMQKVFTYFYNYELQNYHFLNFGLDDQLSAVASLSNRSLCSKNFFLNEYFSKLFIFKN</sequence>
<keyword evidence="2" id="KW-1185">Reference proteome</keyword>
<name>A0A3M7Q564_BRAPC</name>
<organism evidence="1 2">
    <name type="scientific">Brachionus plicatilis</name>
    <name type="common">Marine rotifer</name>
    <name type="synonym">Brachionus muelleri</name>
    <dbReference type="NCBI Taxonomy" id="10195"/>
    <lineage>
        <taxon>Eukaryota</taxon>
        <taxon>Metazoa</taxon>
        <taxon>Spiralia</taxon>
        <taxon>Gnathifera</taxon>
        <taxon>Rotifera</taxon>
        <taxon>Eurotatoria</taxon>
        <taxon>Monogononta</taxon>
        <taxon>Pseudotrocha</taxon>
        <taxon>Ploima</taxon>
        <taxon>Brachionidae</taxon>
        <taxon>Brachionus</taxon>
    </lineage>
</organism>